<gene>
    <name evidence="1" type="ORF">RND71_023311</name>
</gene>
<accession>A0AAE1VBG6</accession>
<evidence type="ECO:0000313" key="1">
    <source>
        <dbReference type="EMBL" id="KAK4357701.1"/>
    </source>
</evidence>
<name>A0AAE1VBG6_9SOLA</name>
<sequence length="162" mass="17973">MAGLSHLGEPTSGIDRAETIKSTYVGLAHHSANHRAQLVIHMKCLRDIEWTKELMDIFWAQDMSWEMQESPARCRKVLRVAGLVSGHIDVGCLAMVSGKVRSSPDKALWVVVEGDVRVGVMVGVWQFSGGRVEELNQNSEVLYLSGKSLVHFLRQSGFLIAK</sequence>
<comment type="caution">
    <text evidence="1">The sequence shown here is derived from an EMBL/GenBank/DDBJ whole genome shotgun (WGS) entry which is preliminary data.</text>
</comment>
<evidence type="ECO:0000313" key="2">
    <source>
        <dbReference type="Proteomes" id="UP001291623"/>
    </source>
</evidence>
<organism evidence="1 2">
    <name type="scientific">Anisodus tanguticus</name>
    <dbReference type="NCBI Taxonomy" id="243964"/>
    <lineage>
        <taxon>Eukaryota</taxon>
        <taxon>Viridiplantae</taxon>
        <taxon>Streptophyta</taxon>
        <taxon>Embryophyta</taxon>
        <taxon>Tracheophyta</taxon>
        <taxon>Spermatophyta</taxon>
        <taxon>Magnoliopsida</taxon>
        <taxon>eudicotyledons</taxon>
        <taxon>Gunneridae</taxon>
        <taxon>Pentapetalae</taxon>
        <taxon>asterids</taxon>
        <taxon>lamiids</taxon>
        <taxon>Solanales</taxon>
        <taxon>Solanaceae</taxon>
        <taxon>Solanoideae</taxon>
        <taxon>Hyoscyameae</taxon>
        <taxon>Anisodus</taxon>
    </lineage>
</organism>
<proteinExistence type="predicted"/>
<dbReference type="EMBL" id="JAVYJV010000012">
    <property type="protein sequence ID" value="KAK4357701.1"/>
    <property type="molecule type" value="Genomic_DNA"/>
</dbReference>
<dbReference type="Proteomes" id="UP001291623">
    <property type="component" value="Unassembled WGS sequence"/>
</dbReference>
<reference evidence="1" key="1">
    <citation type="submission" date="2023-12" db="EMBL/GenBank/DDBJ databases">
        <title>Genome assembly of Anisodus tanguticus.</title>
        <authorList>
            <person name="Wang Y.-J."/>
        </authorList>
    </citation>
    <scope>NUCLEOTIDE SEQUENCE</scope>
    <source>
        <strain evidence="1">KB-2021</strain>
        <tissue evidence="1">Leaf</tissue>
    </source>
</reference>
<protein>
    <submittedName>
        <fullName evidence="1">Uncharacterized protein</fullName>
    </submittedName>
</protein>
<dbReference type="AlphaFoldDB" id="A0AAE1VBG6"/>
<keyword evidence="2" id="KW-1185">Reference proteome</keyword>